<evidence type="ECO:0000313" key="2">
    <source>
        <dbReference type="Proteomes" id="UP000015102"/>
    </source>
</evidence>
<organism evidence="1 2">
    <name type="scientific">Megaselia scalaris</name>
    <name type="common">Humpbacked fly</name>
    <name type="synonym">Phora scalaris</name>
    <dbReference type="NCBI Taxonomy" id="36166"/>
    <lineage>
        <taxon>Eukaryota</taxon>
        <taxon>Metazoa</taxon>
        <taxon>Ecdysozoa</taxon>
        <taxon>Arthropoda</taxon>
        <taxon>Hexapoda</taxon>
        <taxon>Insecta</taxon>
        <taxon>Pterygota</taxon>
        <taxon>Neoptera</taxon>
        <taxon>Endopterygota</taxon>
        <taxon>Diptera</taxon>
        <taxon>Brachycera</taxon>
        <taxon>Muscomorpha</taxon>
        <taxon>Platypezoidea</taxon>
        <taxon>Phoridae</taxon>
        <taxon>Megaseliini</taxon>
        <taxon>Megaselia</taxon>
    </lineage>
</organism>
<reference evidence="1" key="2">
    <citation type="submission" date="2015-06" db="UniProtKB">
        <authorList>
            <consortium name="EnsemblMetazoa"/>
        </authorList>
    </citation>
    <scope>IDENTIFICATION</scope>
</reference>
<proteinExistence type="predicted"/>
<dbReference type="HOGENOM" id="CLU_1940524_0_0_1"/>
<dbReference type="AlphaFoldDB" id="T1GTL3"/>
<keyword evidence="2" id="KW-1185">Reference proteome</keyword>
<sequence>MVKFKKRCLEKQQSKEFEFMMNRNQTRKFYQNVNKQPQGSACKDRNDDLTTNKKKFGEFDGGSGQEDWMIITVGGISGNSVVVLRSVLIVGSETKIHLCSGIYWKSVLVLEEERMISQAAPCPIHFTAKI</sequence>
<dbReference type="EMBL" id="CAQQ02027053">
    <property type="status" value="NOT_ANNOTATED_CDS"/>
    <property type="molecule type" value="Genomic_DNA"/>
</dbReference>
<protein>
    <submittedName>
        <fullName evidence="1">Uncharacterized protein</fullName>
    </submittedName>
</protein>
<evidence type="ECO:0000313" key="1">
    <source>
        <dbReference type="EnsemblMetazoa" id="MESCA007049-PA"/>
    </source>
</evidence>
<name>T1GTL3_MEGSC</name>
<accession>T1GTL3</accession>
<dbReference type="EMBL" id="CAQQ02027052">
    <property type="status" value="NOT_ANNOTATED_CDS"/>
    <property type="molecule type" value="Genomic_DNA"/>
</dbReference>
<dbReference type="EMBL" id="CAQQ02027051">
    <property type="status" value="NOT_ANNOTATED_CDS"/>
    <property type="molecule type" value="Genomic_DNA"/>
</dbReference>
<dbReference type="Proteomes" id="UP000015102">
    <property type="component" value="Unassembled WGS sequence"/>
</dbReference>
<reference evidence="2" key="1">
    <citation type="submission" date="2013-02" db="EMBL/GenBank/DDBJ databases">
        <authorList>
            <person name="Hughes D."/>
        </authorList>
    </citation>
    <scope>NUCLEOTIDE SEQUENCE</scope>
    <source>
        <strain>Durham</strain>
        <strain evidence="2">NC isolate 2 -- Noor lab</strain>
    </source>
</reference>
<dbReference type="EnsemblMetazoa" id="MESCA007049-RA">
    <property type="protein sequence ID" value="MESCA007049-PA"/>
    <property type="gene ID" value="MESCA007049"/>
</dbReference>